<keyword evidence="3" id="KW-1185">Reference proteome</keyword>
<dbReference type="Proteomes" id="UP000054653">
    <property type="component" value="Unassembled WGS sequence"/>
</dbReference>
<gene>
    <name evidence="2" type="ORF">T03_8111</name>
</gene>
<dbReference type="InterPro" id="IPR005312">
    <property type="entry name" value="DUF1759"/>
</dbReference>
<comment type="caution">
    <text evidence="2">The sequence shown here is derived from an EMBL/GenBank/DDBJ whole genome shotgun (WGS) entry which is preliminary data.</text>
</comment>
<feature type="region of interest" description="Disordered" evidence="1">
    <location>
        <begin position="430"/>
        <end position="456"/>
    </location>
</feature>
<reference evidence="2 3" key="1">
    <citation type="submission" date="2015-01" db="EMBL/GenBank/DDBJ databases">
        <title>Evolution of Trichinella species and genotypes.</title>
        <authorList>
            <person name="Korhonen P.K."/>
            <person name="Edoardo P."/>
            <person name="Giuseppe L.R."/>
            <person name="Gasser R.B."/>
        </authorList>
    </citation>
    <scope>NUCLEOTIDE SEQUENCE [LARGE SCALE GENOMIC DNA]</scope>
    <source>
        <strain evidence="2">ISS120</strain>
    </source>
</reference>
<dbReference type="AlphaFoldDB" id="A0A0V1CD06"/>
<accession>A0A0V1CD06</accession>
<dbReference type="CDD" id="cd07067">
    <property type="entry name" value="HP_PGM_like"/>
    <property type="match status" value="1"/>
</dbReference>
<feature type="region of interest" description="Disordered" evidence="1">
    <location>
        <begin position="480"/>
        <end position="532"/>
    </location>
</feature>
<feature type="compositionally biased region" description="Low complexity" evidence="1">
    <location>
        <begin position="439"/>
        <end position="451"/>
    </location>
</feature>
<dbReference type="Pfam" id="PF03564">
    <property type="entry name" value="DUF1759"/>
    <property type="match status" value="1"/>
</dbReference>
<dbReference type="SUPFAM" id="SSF53254">
    <property type="entry name" value="Phosphoglycerate mutase-like"/>
    <property type="match status" value="1"/>
</dbReference>
<dbReference type="Gene3D" id="3.40.50.1240">
    <property type="entry name" value="Phosphoglycerate mutase-like"/>
    <property type="match status" value="1"/>
</dbReference>
<dbReference type="InterPro" id="IPR029033">
    <property type="entry name" value="His_PPase_superfam"/>
</dbReference>
<protein>
    <submittedName>
        <fullName evidence="2">Protein UBASH3A-like protein</fullName>
    </submittedName>
</protein>
<proteinExistence type="predicted"/>
<evidence type="ECO:0000256" key="1">
    <source>
        <dbReference type="SAM" id="MobiDB-lite"/>
    </source>
</evidence>
<feature type="compositionally biased region" description="Basic and acidic residues" evidence="1">
    <location>
        <begin position="511"/>
        <end position="520"/>
    </location>
</feature>
<name>A0A0V1CD06_TRIBR</name>
<sequence>MNMPISMVPRLNGVNDFYDDPPITELGYFVSQLIGRGAKLNCINFDTVYCSPALRCAQSAHGMLKAFTKTKPKICIELGLFEYMGWYKEKNLNFLSTLEMVVQGYEVDPDYFPVISCEDLKTKYKNETMEEYYKRTGDVIGSILSRHTKSPCNILFVVHAPTLNAGSRFLTKKTANVPDENNLKQVGVHYPFGSVVALEENKSDNTWKLMHCALPSISFLDCRIEAQLVTTEEIYRRVDRLQEEFHNGLDGEEATTAIAEWAEYRQGKSDITVRAQTLISAGEGFWDRFDDSINKRTDLSDGTKLTHLHGCLIGDALRAISCLSSNGLYKVAVQRLKERFDRPYTAVRKLTLDLLRITNGEWTRRRLPDHIDCHIDTLTEMGKDPRTAEFSLAELYAHEKLQSDLAAFQRFIREQAGLMAQSHRSIFKIGRNWKPGKASDSSKTKSTTRKGSLPRIAFHGGRWTRRLACASAALNQDMRRKGVASVEERRTVGGAVSPAPLSGVKPPGPSQERDQKEGKQLRPVRVNLTSGDESGGTRLQIIRARAHCDGGKKMVFNCLFDTAAERSFIREDVTQELQLKRFLLW</sequence>
<dbReference type="GO" id="GO:0016791">
    <property type="term" value="F:phosphatase activity"/>
    <property type="evidence" value="ECO:0007669"/>
    <property type="project" value="UniProtKB-ARBA"/>
</dbReference>
<dbReference type="InterPro" id="IPR051710">
    <property type="entry name" value="Phosphatase_SH3-domain"/>
</dbReference>
<dbReference type="EMBL" id="JYDI01000252">
    <property type="protein sequence ID" value="KRY47194.1"/>
    <property type="molecule type" value="Genomic_DNA"/>
</dbReference>
<dbReference type="Pfam" id="PF00300">
    <property type="entry name" value="His_Phos_1"/>
    <property type="match status" value="1"/>
</dbReference>
<dbReference type="InterPro" id="IPR013078">
    <property type="entry name" value="His_Pase_superF_clade-1"/>
</dbReference>
<dbReference type="OrthoDB" id="414418at2759"/>
<dbReference type="PANTHER" id="PTHR16469">
    <property type="entry name" value="UBIQUITIN-ASSOCIATED AND SH3 DOMAIN-CONTAINING BA-RELATED"/>
    <property type="match status" value="1"/>
</dbReference>
<dbReference type="PANTHER" id="PTHR16469:SF5">
    <property type="entry name" value="PHOSPHOGLYCERATE MUTASE FAMILY PROTEIN"/>
    <property type="match status" value="1"/>
</dbReference>
<evidence type="ECO:0000313" key="3">
    <source>
        <dbReference type="Proteomes" id="UP000054653"/>
    </source>
</evidence>
<evidence type="ECO:0000313" key="2">
    <source>
        <dbReference type="EMBL" id="KRY47194.1"/>
    </source>
</evidence>
<dbReference type="STRING" id="45882.A0A0V1CD06"/>
<organism evidence="2 3">
    <name type="scientific">Trichinella britovi</name>
    <name type="common">Parasitic roundworm</name>
    <dbReference type="NCBI Taxonomy" id="45882"/>
    <lineage>
        <taxon>Eukaryota</taxon>
        <taxon>Metazoa</taxon>
        <taxon>Ecdysozoa</taxon>
        <taxon>Nematoda</taxon>
        <taxon>Enoplea</taxon>
        <taxon>Dorylaimia</taxon>
        <taxon>Trichinellida</taxon>
        <taxon>Trichinellidae</taxon>
        <taxon>Trichinella</taxon>
    </lineage>
</organism>